<keyword evidence="2" id="KW-0732">Signal</keyword>
<dbReference type="PROSITE" id="PS50041">
    <property type="entry name" value="C_TYPE_LECTIN_2"/>
    <property type="match status" value="1"/>
</dbReference>
<dbReference type="InterPro" id="IPR050111">
    <property type="entry name" value="C-type_lectin/snaclec_domain"/>
</dbReference>
<dbReference type="AlphaFoldDB" id="A0A8B8EYY5"/>
<dbReference type="InterPro" id="IPR016187">
    <property type="entry name" value="CTDL_fold"/>
</dbReference>
<evidence type="ECO:0000313" key="5">
    <source>
        <dbReference type="RefSeq" id="XP_022345265.1"/>
    </source>
</evidence>
<evidence type="ECO:0000259" key="3">
    <source>
        <dbReference type="PROSITE" id="PS50041"/>
    </source>
</evidence>
<dbReference type="KEGG" id="cvn:111137862"/>
<proteinExistence type="predicted"/>
<keyword evidence="1" id="KW-1015">Disulfide bond</keyword>
<feature type="domain" description="C-type lectin" evidence="3">
    <location>
        <begin position="117"/>
        <end position="232"/>
    </location>
</feature>
<feature type="signal peptide" evidence="2">
    <location>
        <begin position="1"/>
        <end position="21"/>
    </location>
</feature>
<dbReference type="PROSITE" id="PS00615">
    <property type="entry name" value="C_TYPE_LECTIN_1"/>
    <property type="match status" value="1"/>
</dbReference>
<reference evidence="5" key="1">
    <citation type="submission" date="2025-08" db="UniProtKB">
        <authorList>
            <consortium name="RefSeq"/>
        </authorList>
    </citation>
    <scope>IDENTIFICATION</scope>
    <source>
        <tissue evidence="5">Whole sample</tissue>
    </source>
</reference>
<dbReference type="SMART" id="SM00034">
    <property type="entry name" value="CLECT"/>
    <property type="match status" value="1"/>
</dbReference>
<organism evidence="4 5">
    <name type="scientific">Crassostrea virginica</name>
    <name type="common">Eastern oyster</name>
    <dbReference type="NCBI Taxonomy" id="6565"/>
    <lineage>
        <taxon>Eukaryota</taxon>
        <taxon>Metazoa</taxon>
        <taxon>Spiralia</taxon>
        <taxon>Lophotrochozoa</taxon>
        <taxon>Mollusca</taxon>
        <taxon>Bivalvia</taxon>
        <taxon>Autobranchia</taxon>
        <taxon>Pteriomorphia</taxon>
        <taxon>Ostreida</taxon>
        <taxon>Ostreoidea</taxon>
        <taxon>Ostreidae</taxon>
        <taxon>Crassostrea</taxon>
    </lineage>
</organism>
<evidence type="ECO:0000256" key="2">
    <source>
        <dbReference type="SAM" id="SignalP"/>
    </source>
</evidence>
<dbReference type="Pfam" id="PF00059">
    <property type="entry name" value="Lectin_C"/>
    <property type="match status" value="1"/>
</dbReference>
<keyword evidence="4" id="KW-1185">Reference proteome</keyword>
<dbReference type="GeneID" id="111137862"/>
<protein>
    <submittedName>
        <fullName evidence="5">Lactose-binding lectin l-2-like isoform X1</fullName>
    </submittedName>
</protein>
<dbReference type="InterPro" id="IPR001304">
    <property type="entry name" value="C-type_lectin-like"/>
</dbReference>
<dbReference type="Proteomes" id="UP000694844">
    <property type="component" value="Chromosome 5"/>
</dbReference>
<dbReference type="Gene3D" id="3.10.100.10">
    <property type="entry name" value="Mannose-Binding Protein A, subunit A"/>
    <property type="match status" value="1"/>
</dbReference>
<feature type="chain" id="PRO_5034173331" evidence="2">
    <location>
        <begin position="22"/>
        <end position="238"/>
    </location>
</feature>
<dbReference type="PANTHER" id="PTHR22803">
    <property type="entry name" value="MANNOSE, PHOSPHOLIPASE, LECTIN RECEPTOR RELATED"/>
    <property type="match status" value="1"/>
</dbReference>
<evidence type="ECO:0000256" key="1">
    <source>
        <dbReference type="ARBA" id="ARBA00023157"/>
    </source>
</evidence>
<dbReference type="RefSeq" id="XP_022345265.1">
    <property type="nucleotide sequence ID" value="XM_022489557.1"/>
</dbReference>
<name>A0A8B8EYY5_CRAVI</name>
<evidence type="ECO:0000313" key="4">
    <source>
        <dbReference type="Proteomes" id="UP000694844"/>
    </source>
</evidence>
<dbReference type="InterPro" id="IPR018378">
    <property type="entry name" value="C-type_lectin_CS"/>
</dbReference>
<dbReference type="InterPro" id="IPR016186">
    <property type="entry name" value="C-type_lectin-like/link_sf"/>
</dbReference>
<dbReference type="SUPFAM" id="SSF56436">
    <property type="entry name" value="C-type lectin-like"/>
    <property type="match status" value="1"/>
</dbReference>
<accession>A0A8B8EYY5</accession>
<dbReference type="OrthoDB" id="6133475at2759"/>
<gene>
    <name evidence="5" type="primary">LOC111137862</name>
</gene>
<sequence length="238" mass="26717">MQSLSILTLCALCMLVVSSSSSNATQQNEDGVLMKNISDLHFQLFSSIQKKTKMIKTAVFETQCSGSGCTFNGCESSGSDTCDGQMFLKLKEILSSINNIWKKKPKVIECKSGWKRYNGHCYYLFKTKMNWFDAQFFCRQHRTTMLQINDASENNWVSKAFPNVPYWIDYTDISKEGKWVSFSTGENAFSSWHKGQPDNAGGNQDCATNNHASQRGYWDDDSCFGSFPALCEASGSGF</sequence>